<accession>A0AAQ3NLM0</accession>
<evidence type="ECO:0000313" key="1">
    <source>
        <dbReference type="EMBL" id="WVZ12644.1"/>
    </source>
</evidence>
<reference evidence="1 2" key="1">
    <citation type="journal article" date="2023" name="Life. Sci Alliance">
        <title>Evolutionary insights into 3D genome organization and epigenetic landscape of Vigna mungo.</title>
        <authorList>
            <person name="Junaid A."/>
            <person name="Singh B."/>
            <person name="Bhatia S."/>
        </authorList>
    </citation>
    <scope>NUCLEOTIDE SEQUENCE [LARGE SCALE GENOMIC DNA]</scope>
    <source>
        <strain evidence="1">Urdbean</strain>
    </source>
</reference>
<keyword evidence="2" id="KW-1185">Reference proteome</keyword>
<organism evidence="1 2">
    <name type="scientific">Vigna mungo</name>
    <name type="common">Black gram</name>
    <name type="synonym">Phaseolus mungo</name>
    <dbReference type="NCBI Taxonomy" id="3915"/>
    <lineage>
        <taxon>Eukaryota</taxon>
        <taxon>Viridiplantae</taxon>
        <taxon>Streptophyta</taxon>
        <taxon>Embryophyta</taxon>
        <taxon>Tracheophyta</taxon>
        <taxon>Spermatophyta</taxon>
        <taxon>Magnoliopsida</taxon>
        <taxon>eudicotyledons</taxon>
        <taxon>Gunneridae</taxon>
        <taxon>Pentapetalae</taxon>
        <taxon>rosids</taxon>
        <taxon>fabids</taxon>
        <taxon>Fabales</taxon>
        <taxon>Fabaceae</taxon>
        <taxon>Papilionoideae</taxon>
        <taxon>50 kb inversion clade</taxon>
        <taxon>NPAAA clade</taxon>
        <taxon>indigoferoid/millettioid clade</taxon>
        <taxon>Phaseoleae</taxon>
        <taxon>Vigna</taxon>
    </lineage>
</organism>
<proteinExistence type="predicted"/>
<sequence length="163" mass="18094">MRKSQTIPTKPTKKRTAVLFDRTALYCIQVLLTAIRRLKLLAVEKTPMKRSNAICADIGLDFNDSRSIICSESSDVGRPLARIDINLRSPEIFISLTSHGSKVSRKANEVMCFPSTVIWIPSDPTLKVATNGKPCLKGKYFLFIDCSSAAKDCLEVRECMPAV</sequence>
<dbReference type="EMBL" id="CP144696">
    <property type="protein sequence ID" value="WVZ12644.1"/>
    <property type="molecule type" value="Genomic_DNA"/>
</dbReference>
<protein>
    <submittedName>
        <fullName evidence="1">Uncharacterized protein</fullName>
    </submittedName>
</protein>
<gene>
    <name evidence="1" type="ORF">V8G54_017174</name>
</gene>
<dbReference type="AlphaFoldDB" id="A0AAQ3NLM0"/>
<name>A0AAQ3NLM0_VIGMU</name>
<evidence type="ECO:0000313" key="2">
    <source>
        <dbReference type="Proteomes" id="UP001374535"/>
    </source>
</evidence>
<dbReference type="Proteomes" id="UP001374535">
    <property type="component" value="Chromosome 5"/>
</dbReference>